<dbReference type="Proteomes" id="UP000233551">
    <property type="component" value="Unassembled WGS sequence"/>
</dbReference>
<evidence type="ECO:0000313" key="3">
    <source>
        <dbReference type="Proteomes" id="UP000233551"/>
    </source>
</evidence>
<protein>
    <submittedName>
        <fullName evidence="2">Uncharacterized protein</fullName>
    </submittedName>
</protein>
<accession>A0A2I0KI77</accession>
<evidence type="ECO:0000313" key="2">
    <source>
        <dbReference type="EMBL" id="PKI68225.1"/>
    </source>
</evidence>
<sequence length="220" mass="23204">MLDEDAPVFSVDIACGRRLAQSSSLTVSCSSRSRCLLESEGPICPGVLSDLREMVTSMLSGSLDRLRLRLCKGVSRHQTPPSLKYKRRTREEFSGSDWLVSIAEGGLGPFFGQMCSRASNFVAGGLGHALYVEAVACKLSGSGAALVNWPSGHKSPCHGEMVKTADGLPAKVGMTCLSCGVLVVKMDSASGHGGPCHEEVKTGWSTSEGGHDSQVMRAAK</sequence>
<dbReference type="EMBL" id="PGOL01000566">
    <property type="protein sequence ID" value="PKI68225.1"/>
    <property type="molecule type" value="Genomic_DNA"/>
</dbReference>
<keyword evidence="3" id="KW-1185">Reference proteome</keyword>
<gene>
    <name evidence="2" type="ORF">CRG98_011361</name>
</gene>
<comment type="caution">
    <text evidence="2">The sequence shown here is derived from an EMBL/GenBank/DDBJ whole genome shotgun (WGS) entry which is preliminary data.</text>
</comment>
<organism evidence="2 3">
    <name type="scientific">Punica granatum</name>
    <name type="common">Pomegranate</name>
    <dbReference type="NCBI Taxonomy" id="22663"/>
    <lineage>
        <taxon>Eukaryota</taxon>
        <taxon>Viridiplantae</taxon>
        <taxon>Streptophyta</taxon>
        <taxon>Embryophyta</taxon>
        <taxon>Tracheophyta</taxon>
        <taxon>Spermatophyta</taxon>
        <taxon>Magnoliopsida</taxon>
        <taxon>eudicotyledons</taxon>
        <taxon>Gunneridae</taxon>
        <taxon>Pentapetalae</taxon>
        <taxon>rosids</taxon>
        <taxon>malvids</taxon>
        <taxon>Myrtales</taxon>
        <taxon>Lythraceae</taxon>
        <taxon>Punica</taxon>
    </lineage>
</organism>
<feature type="region of interest" description="Disordered" evidence="1">
    <location>
        <begin position="191"/>
        <end position="220"/>
    </location>
</feature>
<reference evidence="2 3" key="1">
    <citation type="submission" date="2017-11" db="EMBL/GenBank/DDBJ databases">
        <title>De-novo sequencing of pomegranate (Punica granatum L.) genome.</title>
        <authorList>
            <person name="Akparov Z."/>
            <person name="Amiraslanov A."/>
            <person name="Hajiyeva S."/>
            <person name="Abbasov M."/>
            <person name="Kaur K."/>
            <person name="Hamwieh A."/>
            <person name="Solovyev V."/>
            <person name="Salamov A."/>
            <person name="Braich B."/>
            <person name="Kosarev P."/>
            <person name="Mahmoud A."/>
            <person name="Hajiyev E."/>
            <person name="Babayeva S."/>
            <person name="Izzatullayeva V."/>
            <person name="Mammadov A."/>
            <person name="Mammadov A."/>
            <person name="Sharifova S."/>
            <person name="Ojaghi J."/>
            <person name="Eynullazada K."/>
            <person name="Bayramov B."/>
            <person name="Abdulazimova A."/>
            <person name="Shahmuradov I."/>
        </authorList>
    </citation>
    <scope>NUCLEOTIDE SEQUENCE [LARGE SCALE GENOMIC DNA]</scope>
    <source>
        <strain evidence="3">cv. AG2017</strain>
        <tissue evidence="2">Leaf</tissue>
    </source>
</reference>
<name>A0A2I0KI77_PUNGR</name>
<evidence type="ECO:0000256" key="1">
    <source>
        <dbReference type="SAM" id="MobiDB-lite"/>
    </source>
</evidence>
<proteinExistence type="predicted"/>
<dbReference type="AlphaFoldDB" id="A0A2I0KI77"/>